<dbReference type="RefSeq" id="WP_015795569.1">
    <property type="nucleotide sequence ID" value="NC_013131.1"/>
</dbReference>
<dbReference type="GO" id="GO:0003995">
    <property type="term" value="F:acyl-CoA dehydrogenase activity"/>
    <property type="evidence" value="ECO:0007669"/>
    <property type="project" value="InterPro"/>
</dbReference>
<evidence type="ECO:0000256" key="1">
    <source>
        <dbReference type="ARBA" id="ARBA00001974"/>
    </source>
</evidence>
<dbReference type="InParanoid" id="C7Q572"/>
<dbReference type="InterPro" id="IPR013786">
    <property type="entry name" value="AcylCoA_DH/ox_N"/>
</dbReference>
<protein>
    <submittedName>
        <fullName evidence="9">Acyl-CoA dehydrogenase domain protein</fullName>
    </submittedName>
</protein>
<dbReference type="Proteomes" id="UP000000851">
    <property type="component" value="Chromosome"/>
</dbReference>
<dbReference type="OrthoDB" id="9802447at2"/>
<comment type="similarity">
    <text evidence="2 5">Belongs to the acyl-CoA dehydrogenase family.</text>
</comment>
<dbReference type="InterPro" id="IPR036250">
    <property type="entry name" value="AcylCo_DH-like_C"/>
</dbReference>
<dbReference type="HOGENOM" id="CLU_018204_0_2_11"/>
<name>C7Q572_CATAD</name>
<evidence type="ECO:0000256" key="5">
    <source>
        <dbReference type="RuleBase" id="RU362125"/>
    </source>
</evidence>
<dbReference type="Pfam" id="PF02771">
    <property type="entry name" value="Acyl-CoA_dh_N"/>
    <property type="match status" value="1"/>
</dbReference>
<gene>
    <name evidence="9" type="ordered locus">Caci_7011</name>
</gene>
<accession>C7Q572</accession>
<keyword evidence="5" id="KW-0560">Oxidoreductase</keyword>
<evidence type="ECO:0000259" key="8">
    <source>
        <dbReference type="Pfam" id="PF02771"/>
    </source>
</evidence>
<dbReference type="Gene3D" id="1.20.140.10">
    <property type="entry name" value="Butyryl-CoA Dehydrogenase, subunit A, domain 3"/>
    <property type="match status" value="1"/>
</dbReference>
<dbReference type="InterPro" id="IPR037069">
    <property type="entry name" value="AcylCoA_DH/ox_N_sf"/>
</dbReference>
<evidence type="ECO:0000313" key="9">
    <source>
        <dbReference type="EMBL" id="ACU75841.1"/>
    </source>
</evidence>
<feature type="domain" description="Acyl-CoA dehydrogenase/oxidase C-terminal" evidence="6">
    <location>
        <begin position="232"/>
        <end position="373"/>
    </location>
</feature>
<dbReference type="InterPro" id="IPR006091">
    <property type="entry name" value="Acyl-CoA_Oxase/DH_mid-dom"/>
</dbReference>
<proteinExistence type="inferred from homology"/>
<reference evidence="9 10" key="1">
    <citation type="journal article" date="2009" name="Stand. Genomic Sci.">
        <title>Complete genome sequence of Catenulispora acidiphila type strain (ID 139908).</title>
        <authorList>
            <person name="Copeland A."/>
            <person name="Lapidus A."/>
            <person name="Glavina Del Rio T."/>
            <person name="Nolan M."/>
            <person name="Lucas S."/>
            <person name="Chen F."/>
            <person name="Tice H."/>
            <person name="Cheng J.F."/>
            <person name="Bruce D."/>
            <person name="Goodwin L."/>
            <person name="Pitluck S."/>
            <person name="Mikhailova N."/>
            <person name="Pati A."/>
            <person name="Ivanova N."/>
            <person name="Mavromatis K."/>
            <person name="Chen A."/>
            <person name="Palaniappan K."/>
            <person name="Chain P."/>
            <person name="Land M."/>
            <person name="Hauser L."/>
            <person name="Chang Y.J."/>
            <person name="Jeffries C.D."/>
            <person name="Chertkov O."/>
            <person name="Brettin T."/>
            <person name="Detter J.C."/>
            <person name="Han C."/>
            <person name="Ali Z."/>
            <person name="Tindall B.J."/>
            <person name="Goker M."/>
            <person name="Bristow J."/>
            <person name="Eisen J.A."/>
            <person name="Markowitz V."/>
            <person name="Hugenholtz P."/>
            <person name="Kyrpides N.C."/>
            <person name="Klenk H.P."/>
        </authorList>
    </citation>
    <scope>NUCLEOTIDE SEQUENCE [LARGE SCALE GENOMIC DNA]</scope>
    <source>
        <strain evidence="10">DSM 44928 / JCM 14897 / NBRC 102108 / NRRL B-24433 / ID139908</strain>
    </source>
</reference>
<dbReference type="eggNOG" id="COG1960">
    <property type="taxonomic scope" value="Bacteria"/>
</dbReference>
<organism evidence="9 10">
    <name type="scientific">Catenulispora acidiphila (strain DSM 44928 / JCM 14897 / NBRC 102108 / NRRL B-24433 / ID139908)</name>
    <dbReference type="NCBI Taxonomy" id="479433"/>
    <lineage>
        <taxon>Bacteria</taxon>
        <taxon>Bacillati</taxon>
        <taxon>Actinomycetota</taxon>
        <taxon>Actinomycetes</taxon>
        <taxon>Catenulisporales</taxon>
        <taxon>Catenulisporaceae</taxon>
        <taxon>Catenulispora</taxon>
    </lineage>
</organism>
<comment type="cofactor">
    <cofactor evidence="1 5">
        <name>FAD</name>
        <dbReference type="ChEBI" id="CHEBI:57692"/>
    </cofactor>
</comment>
<evidence type="ECO:0000256" key="3">
    <source>
        <dbReference type="ARBA" id="ARBA00022630"/>
    </source>
</evidence>
<sequence length="382" mass="40347">MTVADLERSALGTPDRGSARAFVDRWIVPCANEWDRDGRIPEELLERLAAEGLWAPFLPPEFGGAGLDMVTLGAIHEEVGRGCSSVRSLLTVHTMASWAVHRWGSPEQRERWLPAMSRGAVLGAFCLSEPGAGSDTAGIATTAVPHAGGWRLNGMKRWITNGQRADLLLVFARVGTGIAAFLVPHDTPGVSMLPIDGMLGTRASMLAEISFQDVDLGPDALLGPSGFTAGMVLTGTLDLGRYSVATGSVGIIQACVDACAGYSAARKVGGAPLSELPQIRAKLSDMVTDARAARLLCEEAGRLKDAGEPSTIMATWIAKYFASTAAARHAAEAVQVHGANGCSPDYPVERFYRDAKIMEIIEGSTEVQQLTIAGEAFRGGVS</sequence>
<dbReference type="PIRSF" id="PIRSF016578">
    <property type="entry name" value="HsaA"/>
    <property type="match status" value="1"/>
</dbReference>
<dbReference type="SUPFAM" id="SSF47203">
    <property type="entry name" value="Acyl-CoA dehydrogenase C-terminal domain-like"/>
    <property type="match status" value="1"/>
</dbReference>
<dbReference type="GO" id="GO:0050660">
    <property type="term" value="F:flavin adenine dinucleotide binding"/>
    <property type="evidence" value="ECO:0007669"/>
    <property type="project" value="InterPro"/>
</dbReference>
<dbReference type="Gene3D" id="1.10.540.10">
    <property type="entry name" value="Acyl-CoA dehydrogenase/oxidase, N-terminal domain"/>
    <property type="match status" value="1"/>
</dbReference>
<dbReference type="SUPFAM" id="SSF56645">
    <property type="entry name" value="Acyl-CoA dehydrogenase NM domain-like"/>
    <property type="match status" value="1"/>
</dbReference>
<dbReference type="AlphaFoldDB" id="C7Q572"/>
<dbReference type="Pfam" id="PF00441">
    <property type="entry name" value="Acyl-CoA_dh_1"/>
    <property type="match status" value="1"/>
</dbReference>
<feature type="domain" description="Acyl-CoA dehydrogenase/oxidase N-terminal" evidence="8">
    <location>
        <begin position="17"/>
        <end position="119"/>
    </location>
</feature>
<keyword evidence="4 5" id="KW-0274">FAD</keyword>
<dbReference type="Pfam" id="PF02770">
    <property type="entry name" value="Acyl-CoA_dh_M"/>
    <property type="match status" value="1"/>
</dbReference>
<evidence type="ECO:0000259" key="6">
    <source>
        <dbReference type="Pfam" id="PF00441"/>
    </source>
</evidence>
<dbReference type="EMBL" id="CP001700">
    <property type="protein sequence ID" value="ACU75841.1"/>
    <property type="molecule type" value="Genomic_DNA"/>
</dbReference>
<evidence type="ECO:0000313" key="10">
    <source>
        <dbReference type="Proteomes" id="UP000000851"/>
    </source>
</evidence>
<keyword evidence="3 5" id="KW-0285">Flavoprotein</keyword>
<dbReference type="InterPro" id="IPR009075">
    <property type="entry name" value="AcylCo_DH/oxidase_C"/>
</dbReference>
<dbReference type="Gene3D" id="2.40.110.10">
    <property type="entry name" value="Butyryl-CoA Dehydrogenase, subunit A, domain 2"/>
    <property type="match status" value="1"/>
</dbReference>
<keyword evidence="10" id="KW-1185">Reference proteome</keyword>
<dbReference type="PANTHER" id="PTHR43884">
    <property type="entry name" value="ACYL-COA DEHYDROGENASE"/>
    <property type="match status" value="1"/>
</dbReference>
<dbReference type="KEGG" id="cai:Caci_7011"/>
<dbReference type="PANTHER" id="PTHR43884:SF12">
    <property type="entry name" value="ISOVALERYL-COA DEHYDROGENASE, MITOCHONDRIAL-RELATED"/>
    <property type="match status" value="1"/>
</dbReference>
<dbReference type="FunFam" id="1.20.140.10:FF:000004">
    <property type="entry name" value="Acyl-CoA dehydrogenase FadE25"/>
    <property type="match status" value="1"/>
</dbReference>
<evidence type="ECO:0000259" key="7">
    <source>
        <dbReference type="Pfam" id="PF02770"/>
    </source>
</evidence>
<dbReference type="InterPro" id="IPR006089">
    <property type="entry name" value="Acyl-CoA_DH_CS"/>
</dbReference>
<feature type="domain" description="Acyl-CoA oxidase/dehydrogenase middle" evidence="7">
    <location>
        <begin position="124"/>
        <end position="214"/>
    </location>
</feature>
<evidence type="ECO:0000256" key="2">
    <source>
        <dbReference type="ARBA" id="ARBA00009347"/>
    </source>
</evidence>
<dbReference type="STRING" id="479433.Caci_7011"/>
<dbReference type="PROSITE" id="PS00072">
    <property type="entry name" value="ACYL_COA_DH_1"/>
    <property type="match status" value="1"/>
</dbReference>
<dbReference type="InterPro" id="IPR046373">
    <property type="entry name" value="Acyl-CoA_Oxase/DH_mid-dom_sf"/>
</dbReference>
<evidence type="ECO:0000256" key="4">
    <source>
        <dbReference type="ARBA" id="ARBA00022827"/>
    </source>
</evidence>
<dbReference type="InterPro" id="IPR009100">
    <property type="entry name" value="AcylCoA_DH/oxidase_NM_dom_sf"/>
</dbReference>